<proteinExistence type="inferred from homology"/>
<keyword evidence="6" id="KW-0479">Metal-binding</keyword>
<comment type="cofactor">
    <cofactor evidence="2">
        <name>[4Fe-4S] cluster</name>
        <dbReference type="ChEBI" id="CHEBI:49883"/>
    </cofactor>
</comment>
<dbReference type="InterPro" id="IPR001155">
    <property type="entry name" value="OxRdtase_FMN_N"/>
</dbReference>
<organism evidence="12 13">
    <name type="scientific">Novosphingobium mathurense</name>
    <dbReference type="NCBI Taxonomy" id="428990"/>
    <lineage>
        <taxon>Bacteria</taxon>
        <taxon>Pseudomonadati</taxon>
        <taxon>Pseudomonadota</taxon>
        <taxon>Alphaproteobacteria</taxon>
        <taxon>Sphingomonadales</taxon>
        <taxon>Sphingomonadaceae</taxon>
        <taxon>Novosphingobium</taxon>
    </lineage>
</organism>
<protein>
    <submittedName>
        <fullName evidence="12">2,4-dienoyl-CoA reductase</fullName>
    </submittedName>
</protein>
<evidence type="ECO:0000259" key="10">
    <source>
        <dbReference type="Pfam" id="PF00724"/>
    </source>
</evidence>
<dbReference type="PRINTS" id="PR00411">
    <property type="entry name" value="PNDRDTASEI"/>
</dbReference>
<dbReference type="PRINTS" id="PR00368">
    <property type="entry name" value="FADPNR"/>
</dbReference>
<dbReference type="SUPFAM" id="SSF51905">
    <property type="entry name" value="FAD/NAD(P)-binding domain"/>
    <property type="match status" value="1"/>
</dbReference>
<keyword evidence="8" id="KW-0408">Iron</keyword>
<reference evidence="13" key="1">
    <citation type="submission" date="2017-02" db="EMBL/GenBank/DDBJ databases">
        <authorList>
            <person name="Varghese N."/>
            <person name="Submissions S."/>
        </authorList>
    </citation>
    <scope>NUCLEOTIDE SEQUENCE [LARGE SCALE GENOMIC DNA]</scope>
    <source>
        <strain evidence="13">SM117</strain>
    </source>
</reference>
<comment type="cofactor">
    <cofactor evidence="1">
        <name>FMN</name>
        <dbReference type="ChEBI" id="CHEBI:58210"/>
    </cofactor>
</comment>
<dbReference type="SUPFAM" id="SSF51395">
    <property type="entry name" value="FMN-linked oxidoreductases"/>
    <property type="match status" value="1"/>
</dbReference>
<dbReference type="PANTHER" id="PTHR42917">
    <property type="entry name" value="2,4-DIENOYL-COA REDUCTASE"/>
    <property type="match status" value="1"/>
</dbReference>
<evidence type="ECO:0000256" key="2">
    <source>
        <dbReference type="ARBA" id="ARBA00001966"/>
    </source>
</evidence>
<evidence type="ECO:0000256" key="1">
    <source>
        <dbReference type="ARBA" id="ARBA00001917"/>
    </source>
</evidence>
<evidence type="ECO:0000256" key="8">
    <source>
        <dbReference type="ARBA" id="ARBA00023004"/>
    </source>
</evidence>
<evidence type="ECO:0000256" key="6">
    <source>
        <dbReference type="ARBA" id="ARBA00022723"/>
    </source>
</evidence>
<feature type="domain" description="NADH:flavin oxidoreductase/NADH oxidase N-terminal" evidence="10">
    <location>
        <begin position="15"/>
        <end position="363"/>
    </location>
</feature>
<evidence type="ECO:0000256" key="5">
    <source>
        <dbReference type="ARBA" id="ARBA00022643"/>
    </source>
</evidence>
<dbReference type="Gene3D" id="3.20.20.70">
    <property type="entry name" value="Aldolase class I"/>
    <property type="match status" value="1"/>
</dbReference>
<dbReference type="EMBL" id="FVZE01000003">
    <property type="protein sequence ID" value="SLK00485.1"/>
    <property type="molecule type" value="Genomic_DNA"/>
</dbReference>
<dbReference type="Gene3D" id="3.50.50.60">
    <property type="entry name" value="FAD/NAD(P)-binding domain"/>
    <property type="match status" value="1"/>
</dbReference>
<dbReference type="InterPro" id="IPR013785">
    <property type="entry name" value="Aldolase_TIM"/>
</dbReference>
<dbReference type="InterPro" id="IPR051793">
    <property type="entry name" value="NADH:flavin_oxidoreductase"/>
</dbReference>
<dbReference type="GO" id="GO:0016491">
    <property type="term" value="F:oxidoreductase activity"/>
    <property type="evidence" value="ECO:0007669"/>
    <property type="project" value="UniProtKB-KW"/>
</dbReference>
<feature type="domain" description="FAD/NAD(P)-binding" evidence="11">
    <location>
        <begin position="412"/>
        <end position="685"/>
    </location>
</feature>
<evidence type="ECO:0000259" key="11">
    <source>
        <dbReference type="Pfam" id="PF07992"/>
    </source>
</evidence>
<dbReference type="GO" id="GO:0051536">
    <property type="term" value="F:iron-sulfur cluster binding"/>
    <property type="evidence" value="ECO:0007669"/>
    <property type="project" value="UniProtKB-KW"/>
</dbReference>
<accession>A0A1U6HXH5</accession>
<evidence type="ECO:0000256" key="4">
    <source>
        <dbReference type="ARBA" id="ARBA00022630"/>
    </source>
</evidence>
<dbReference type="PANTHER" id="PTHR42917:SF2">
    <property type="entry name" value="2,4-DIENOYL-COA REDUCTASE [(2E)-ENOYL-COA-PRODUCING]"/>
    <property type="match status" value="1"/>
</dbReference>
<keyword evidence="13" id="KW-1185">Reference proteome</keyword>
<name>A0A1U6HXH5_9SPHN</name>
<evidence type="ECO:0000256" key="9">
    <source>
        <dbReference type="ARBA" id="ARBA00023014"/>
    </source>
</evidence>
<dbReference type="AlphaFoldDB" id="A0A1U6HXH5"/>
<dbReference type="RefSeq" id="WP_079730584.1">
    <property type="nucleotide sequence ID" value="NZ_FVZE01000003.1"/>
</dbReference>
<dbReference type="GO" id="GO:0046872">
    <property type="term" value="F:metal ion binding"/>
    <property type="evidence" value="ECO:0007669"/>
    <property type="project" value="UniProtKB-KW"/>
</dbReference>
<dbReference type="Proteomes" id="UP000190989">
    <property type="component" value="Unassembled WGS sequence"/>
</dbReference>
<dbReference type="GO" id="GO:0010181">
    <property type="term" value="F:FMN binding"/>
    <property type="evidence" value="ECO:0007669"/>
    <property type="project" value="InterPro"/>
</dbReference>
<sequence>MASNQFPYLLSEGRIGSMTLRNRIAVTAMGVSLSEPDGTVGERLIAYHEEQARGGAGLIISGVTGVAWPVGAVSINQTAISDDRFLPGLQELTRRVHTHGAKIAAQLHHGGLVAAHSAFAYGEPLWAPGFPPNPKGNFTDYFLMEELAGMQGLPVPQIKVLEKSDIDLVVRQFAEAARRARQAGFDGIEIHGGHGYLLSSFISPYSNKRTDEYGGPLENRARLALEVIRAVRAEVGPDFPVWMKIDSREVGKEGAITIDLAKDLARLVERAGADAITVTAYHETGNGKLHSQSHTPQIEAWNLEATAQIRSAVSIPVIGSGRVEPEVADRAIGKSELDFIAMGRKLLADPHLPAKLTRGAPDEVRPCIYCYTCISAIYMGEVVRCAVNPDLGFESRCRKSAGAAPQAPQAGRIAVVGGGPGGMEAARRLAARGRKVTLIEKSDRLGGTLRFASLAYEPNERILNWLRRQVAEAGIDVRLSTEATPELLAGLGVETVLVATGAVRDMPPLPGSDLEHVYSGDDMRNMMLGETTSELKRKTSLFSRMATKIGAATGASANLSLVRKATRTWMPLADEIAIIGGELVGLELAEFLVERGRKVHVIDEAPRMGKGLMLVRRMRMLAELAEHGVGLHAGASDIAITKNHVTFTDASGENRSVRAGHVIVARGAHGDTSLAEAIEAAGMKVHVFGDATGVSYIEGAMRGAADAVAQVCGLEPARAKQGELTHG</sequence>
<dbReference type="CDD" id="cd02803">
    <property type="entry name" value="OYE_like_FMN_family"/>
    <property type="match status" value="1"/>
</dbReference>
<keyword evidence="5" id="KW-0288">FMN</keyword>
<evidence type="ECO:0000313" key="12">
    <source>
        <dbReference type="EMBL" id="SLK00485.1"/>
    </source>
</evidence>
<evidence type="ECO:0000256" key="7">
    <source>
        <dbReference type="ARBA" id="ARBA00023002"/>
    </source>
</evidence>
<dbReference type="Gene3D" id="3.40.50.720">
    <property type="entry name" value="NAD(P)-binding Rossmann-like Domain"/>
    <property type="match status" value="1"/>
</dbReference>
<dbReference type="InterPro" id="IPR036188">
    <property type="entry name" value="FAD/NAD-bd_sf"/>
</dbReference>
<keyword evidence="4" id="KW-0285">Flavoprotein</keyword>
<evidence type="ECO:0000256" key="3">
    <source>
        <dbReference type="ARBA" id="ARBA00011048"/>
    </source>
</evidence>
<dbReference type="InterPro" id="IPR023753">
    <property type="entry name" value="FAD/NAD-binding_dom"/>
</dbReference>
<keyword evidence="7" id="KW-0560">Oxidoreductase</keyword>
<keyword evidence="9" id="KW-0411">Iron-sulfur</keyword>
<comment type="similarity">
    <text evidence="3">In the N-terminal section; belongs to the NADH:flavin oxidoreductase/NADH oxidase family.</text>
</comment>
<gene>
    <name evidence="12" type="ORF">SAMN06295987_103301</name>
</gene>
<dbReference type="Pfam" id="PF07992">
    <property type="entry name" value="Pyr_redox_2"/>
    <property type="match status" value="1"/>
</dbReference>
<dbReference type="Pfam" id="PF00724">
    <property type="entry name" value="Oxidored_FMN"/>
    <property type="match status" value="1"/>
</dbReference>
<evidence type="ECO:0000313" key="13">
    <source>
        <dbReference type="Proteomes" id="UP000190989"/>
    </source>
</evidence>
<dbReference type="STRING" id="428990.SAMN06295987_103301"/>